<sequence length="441" mass="49343">MARAAPKSPVTRDTVFVAGGQPSVTYVERDHLKIRDDLQRALKVPNQIVSLAGPTKTGKTVLCKEILGDKEYVWVEGGQIESSHQIWDKICYILNYPVEISKSHREEGKAGFTAGLKNFFSVEGSLLSSEEGKRTYKIDSMSSAIKRLSDRMITLVVDDFHYLPPEARTSFLRNIKGPVFNGLKLVLLSVTHRGLDAVKAENELQGRVYSVISPPWDIADLKMIGERGFAALNIICPARILSRLADEAQGSPFLMQKLCWEICAGIGVDQRPSDPITISDQYDFVPICERLSRDFGHPIYQKLEVGPQSRKSRRKRRLKSGGTADIYKAILMAISATGPNASISYEELRLGLVDLLAEDPPQKHEVTSALKHLASISQNIGNDAGIDWDADERKIDISDPYLRFYLRWQIRPVATSRSSQYELRLATQAFSRLLDRVIGKK</sequence>
<keyword evidence="2" id="KW-1185">Reference proteome</keyword>
<gene>
    <name evidence="1" type="ORF">TSA1_32585</name>
</gene>
<dbReference type="AlphaFoldDB" id="A0A2M6UKC2"/>
<dbReference type="EMBL" id="LFJC01000003">
    <property type="protein sequence ID" value="PIT04957.1"/>
    <property type="molecule type" value="Genomic_DNA"/>
</dbReference>
<comment type="caution">
    <text evidence="1">The sequence shown here is derived from an EMBL/GenBank/DDBJ whole genome shotgun (WGS) entry which is preliminary data.</text>
</comment>
<dbReference type="InterPro" id="IPR027417">
    <property type="entry name" value="P-loop_NTPase"/>
</dbReference>
<reference evidence="1 2" key="1">
    <citation type="submission" date="2015-06" db="EMBL/GenBank/DDBJ databases">
        <title>Comparative genome analysis of nirS-carrying Bradyrhizobium sp. strains.</title>
        <authorList>
            <person name="Ishii S."/>
            <person name="Jang J."/>
            <person name="Nishizawa T."/>
            <person name="Senoo K."/>
        </authorList>
    </citation>
    <scope>NUCLEOTIDE SEQUENCE [LARGE SCALE GENOMIC DNA]</scope>
    <source>
        <strain evidence="1 2">TSA1</strain>
    </source>
</reference>
<accession>A0A2M6UKC2</accession>
<dbReference type="Proteomes" id="UP000228930">
    <property type="component" value="Unassembled WGS sequence"/>
</dbReference>
<evidence type="ECO:0000313" key="1">
    <source>
        <dbReference type="EMBL" id="PIT04957.1"/>
    </source>
</evidence>
<evidence type="ECO:0000313" key="2">
    <source>
        <dbReference type="Proteomes" id="UP000228930"/>
    </source>
</evidence>
<protein>
    <submittedName>
        <fullName evidence="1">Uncharacterized protein</fullName>
    </submittedName>
</protein>
<dbReference type="SUPFAM" id="SSF52540">
    <property type="entry name" value="P-loop containing nucleoside triphosphate hydrolases"/>
    <property type="match status" value="1"/>
</dbReference>
<dbReference type="Gene3D" id="3.40.50.300">
    <property type="entry name" value="P-loop containing nucleotide triphosphate hydrolases"/>
    <property type="match status" value="1"/>
</dbReference>
<dbReference type="RefSeq" id="WP_100180073.1">
    <property type="nucleotide sequence ID" value="NZ_LFJC01000003.1"/>
</dbReference>
<proteinExistence type="predicted"/>
<name>A0A2M6UKC2_9BRAD</name>
<organism evidence="1 2">
    <name type="scientific">Bradyrhizobium nitroreducens</name>
    <dbReference type="NCBI Taxonomy" id="709803"/>
    <lineage>
        <taxon>Bacteria</taxon>
        <taxon>Pseudomonadati</taxon>
        <taxon>Pseudomonadota</taxon>
        <taxon>Alphaproteobacteria</taxon>
        <taxon>Hyphomicrobiales</taxon>
        <taxon>Nitrobacteraceae</taxon>
        <taxon>Bradyrhizobium</taxon>
    </lineage>
</organism>